<proteinExistence type="predicted"/>
<keyword evidence="4" id="KW-1185">Reference proteome</keyword>
<accession>A0ABY8CKK2</accession>
<feature type="region of interest" description="Disordered" evidence="1">
    <location>
        <begin position="138"/>
        <end position="157"/>
    </location>
</feature>
<name>A0ABY8CKK2_ENCHE</name>
<organism evidence="3 4">
    <name type="scientific">Encephalitozoon hellem</name>
    <name type="common">Microsporidian parasite</name>
    <dbReference type="NCBI Taxonomy" id="27973"/>
    <lineage>
        <taxon>Eukaryota</taxon>
        <taxon>Fungi</taxon>
        <taxon>Fungi incertae sedis</taxon>
        <taxon>Microsporidia</taxon>
        <taxon>Unikaryonidae</taxon>
        <taxon>Encephalitozoon</taxon>
    </lineage>
</organism>
<feature type="region of interest" description="Disordered" evidence="1">
    <location>
        <begin position="254"/>
        <end position="281"/>
    </location>
</feature>
<feature type="domain" description="Chromatin assembly factor 1 subunit A dimerization" evidence="2">
    <location>
        <begin position="217"/>
        <end position="279"/>
    </location>
</feature>
<gene>
    <name evidence="3" type="ORF">PFJ87_09g00770</name>
</gene>
<dbReference type="EMBL" id="CP119070">
    <property type="protein sequence ID" value="WEL39449.1"/>
    <property type="molecule type" value="Genomic_DNA"/>
</dbReference>
<dbReference type="Pfam" id="PF12253">
    <property type="entry name" value="CAF1A_dimeriz"/>
    <property type="match status" value="1"/>
</dbReference>
<dbReference type="InterPro" id="IPR022043">
    <property type="entry name" value="CAF1A_DD"/>
</dbReference>
<evidence type="ECO:0000256" key="1">
    <source>
        <dbReference type="SAM" id="MobiDB-lite"/>
    </source>
</evidence>
<evidence type="ECO:0000313" key="3">
    <source>
        <dbReference type="EMBL" id="WEL39449.1"/>
    </source>
</evidence>
<dbReference type="Proteomes" id="UP001217963">
    <property type="component" value="Chromosome IX"/>
</dbReference>
<reference evidence="3 4" key="1">
    <citation type="submission" date="2023-02" db="EMBL/GenBank/DDBJ databases">
        <title>Encephalitozoon hellem ATCC 50451 complete genome.</title>
        <authorList>
            <person name="Mascarenhas dos Santos A.C."/>
            <person name="Julian A.T."/>
            <person name="Pombert J.-F."/>
        </authorList>
    </citation>
    <scope>NUCLEOTIDE SEQUENCE [LARGE SCALE GENOMIC DNA]</scope>
    <source>
        <strain evidence="3 4">ATCC 50451</strain>
    </source>
</reference>
<sequence>MDLQKAEYTCAACEVGPISFYFLKEGMEVLFHPTVLKILHEWKKSQEEEVPMDLLALLVDCKWEVDYDWMDKVLYSYKRTSKRRKDRIEALKELVESKFRIEMVDGRSKDVRGVYFLKDPALVSKNIRKLLRSRRKRRPEHEGAFDPSSDAEKKEASSPGILRFVKIEDRKKPSADMLGKFSPICFDRDVMIGTPTSPISSTVRVRRNIRDPKRLSFIKFSGQLKPPFYGFREDKLHVRNSLAKLPQVLDYEHESDWEDVEDAETIGSTEEESEEEEDNYDWIELDSERRELSKPSKRPSLSFPPCRLSISPSFSPSWISLPLEEREVFPEELSQELIRELPSQKDLGAFVRRFGNRYVIKQSAVSEKLKSLGLGDMTTIKKMV</sequence>
<protein>
    <recommendedName>
        <fullName evidence="2">Chromatin assembly factor 1 subunit A dimerization domain-containing protein</fullName>
    </recommendedName>
</protein>
<evidence type="ECO:0000313" key="4">
    <source>
        <dbReference type="Proteomes" id="UP001217963"/>
    </source>
</evidence>
<feature type="compositionally biased region" description="Basic and acidic residues" evidence="1">
    <location>
        <begin position="139"/>
        <end position="156"/>
    </location>
</feature>
<evidence type="ECO:0000259" key="2">
    <source>
        <dbReference type="Pfam" id="PF12253"/>
    </source>
</evidence>